<dbReference type="Proteomes" id="UP000749559">
    <property type="component" value="Unassembled WGS sequence"/>
</dbReference>
<dbReference type="InterPro" id="IPR018611">
    <property type="entry name" value="Ufl1"/>
</dbReference>
<evidence type="ECO:0000313" key="3">
    <source>
        <dbReference type="Proteomes" id="UP000749559"/>
    </source>
</evidence>
<feature type="domain" description="E3 UFM1-protein ligase 1-like N-terminal" evidence="1">
    <location>
        <begin position="6"/>
        <end position="283"/>
    </location>
</feature>
<comment type="caution">
    <text evidence="2">The sequence shown here is derived from an EMBL/GenBank/DDBJ whole genome shotgun (WGS) entry which is preliminary data.</text>
</comment>
<evidence type="ECO:0000259" key="1">
    <source>
        <dbReference type="Pfam" id="PF09743"/>
    </source>
</evidence>
<sequence>MADWEEVKRLAADFQRAQLSSTVQKLSERNCIEIVSKLVEQNLLDIIYTTDGKEYLTHQEVSKEIREELQVHGGRINLVELQTILNIDFSHIESKVNELVKNDKSLRLVLGQLIERSYVDGLVEEINDKLHETGQITVAELTKLYDLPATFLSEVVQDYIGKGIDGRLDEANRGVIFTESFVARHRSKIRGAFSAVTKPTPLMTVINRLQLQERLFYSILEELVKGGRLAGAINGGRNDKSTYIPDIYSKTQNDWVSSFYNQNGYLEYDAMARLGITDAKSYIKKNFKKENVVYLSTCCVGKMLQDQMEAQLDEALSSSGWVDAQPFLPSILSEKDA</sequence>
<evidence type="ECO:0000313" key="2">
    <source>
        <dbReference type="EMBL" id="CAH1800042.1"/>
    </source>
</evidence>
<dbReference type="Pfam" id="PF09743">
    <property type="entry name" value="E3_UFM1_ligase"/>
    <property type="match status" value="1"/>
</dbReference>
<dbReference type="AlphaFoldDB" id="A0A8J1TAW8"/>
<dbReference type="PANTHER" id="PTHR31057">
    <property type="entry name" value="E3 UFM1-PROTEIN LIGASE 1"/>
    <property type="match status" value="1"/>
</dbReference>
<protein>
    <recommendedName>
        <fullName evidence="1">E3 UFM1-protein ligase 1-like N-terminal domain-containing protein</fullName>
    </recommendedName>
</protein>
<dbReference type="GO" id="GO:0061666">
    <property type="term" value="F:UFM1 ligase activity"/>
    <property type="evidence" value="ECO:0007669"/>
    <property type="project" value="InterPro"/>
</dbReference>
<dbReference type="PANTHER" id="PTHR31057:SF0">
    <property type="entry name" value="E3 UFM1-PROTEIN LIGASE 1"/>
    <property type="match status" value="1"/>
</dbReference>
<organism evidence="2 3">
    <name type="scientific">Owenia fusiformis</name>
    <name type="common">Polychaete worm</name>
    <dbReference type="NCBI Taxonomy" id="6347"/>
    <lineage>
        <taxon>Eukaryota</taxon>
        <taxon>Metazoa</taxon>
        <taxon>Spiralia</taxon>
        <taxon>Lophotrochozoa</taxon>
        <taxon>Annelida</taxon>
        <taxon>Polychaeta</taxon>
        <taxon>Sedentaria</taxon>
        <taxon>Canalipalpata</taxon>
        <taxon>Sabellida</taxon>
        <taxon>Oweniida</taxon>
        <taxon>Oweniidae</taxon>
        <taxon>Owenia</taxon>
    </lineage>
</organism>
<dbReference type="OrthoDB" id="10258297at2759"/>
<name>A0A8J1TAW8_OWEFU</name>
<reference evidence="2" key="1">
    <citation type="submission" date="2022-03" db="EMBL/GenBank/DDBJ databases">
        <authorList>
            <person name="Martin C."/>
        </authorList>
    </citation>
    <scope>NUCLEOTIDE SEQUENCE</scope>
</reference>
<dbReference type="Pfam" id="PF25870">
    <property type="entry name" value="WHD_UFL1_5th"/>
    <property type="match status" value="1"/>
</dbReference>
<feature type="non-terminal residue" evidence="2">
    <location>
        <position position="337"/>
    </location>
</feature>
<dbReference type="GO" id="GO:1990592">
    <property type="term" value="P:protein K69-linked ufmylation"/>
    <property type="evidence" value="ECO:0007669"/>
    <property type="project" value="TreeGrafter"/>
</dbReference>
<dbReference type="GO" id="GO:0005789">
    <property type="term" value="C:endoplasmic reticulum membrane"/>
    <property type="evidence" value="ECO:0007669"/>
    <property type="project" value="TreeGrafter"/>
</dbReference>
<dbReference type="GO" id="GO:0032434">
    <property type="term" value="P:regulation of proteasomal ubiquitin-dependent protein catabolic process"/>
    <property type="evidence" value="ECO:0007669"/>
    <property type="project" value="TreeGrafter"/>
</dbReference>
<dbReference type="InterPro" id="IPR056579">
    <property type="entry name" value="Ufl1_N"/>
</dbReference>
<proteinExistence type="predicted"/>
<gene>
    <name evidence="2" type="ORF">OFUS_LOCUS23980</name>
</gene>
<dbReference type="GO" id="GO:0034976">
    <property type="term" value="P:response to endoplasmic reticulum stress"/>
    <property type="evidence" value="ECO:0007669"/>
    <property type="project" value="TreeGrafter"/>
</dbReference>
<accession>A0A8J1TAW8</accession>
<keyword evidence="3" id="KW-1185">Reference proteome</keyword>
<dbReference type="EMBL" id="CAIIXF020000011">
    <property type="protein sequence ID" value="CAH1800042.1"/>
    <property type="molecule type" value="Genomic_DNA"/>
</dbReference>